<proteinExistence type="predicted"/>
<dbReference type="PANTHER" id="PTHR35563">
    <property type="entry name" value="BARREL METAL-DEPENDENT HYDROLASE, PUTATIVE (AFU_ORTHOLOGUE AFUA_1G16240)-RELATED"/>
    <property type="match status" value="1"/>
</dbReference>
<evidence type="ECO:0000313" key="2">
    <source>
        <dbReference type="EMBL" id="ARP85272.1"/>
    </source>
</evidence>
<organism evidence="2 3">
    <name type="scientific">Bordetella genomosp. 9</name>
    <dbReference type="NCBI Taxonomy" id="1416803"/>
    <lineage>
        <taxon>Bacteria</taxon>
        <taxon>Pseudomonadati</taxon>
        <taxon>Pseudomonadota</taxon>
        <taxon>Betaproteobacteria</taxon>
        <taxon>Burkholderiales</taxon>
        <taxon>Alcaligenaceae</taxon>
        <taxon>Bordetella</taxon>
    </lineage>
</organism>
<dbReference type="EMBL" id="CP021109">
    <property type="protein sequence ID" value="ARP85272.1"/>
    <property type="molecule type" value="Genomic_DNA"/>
</dbReference>
<keyword evidence="3" id="KW-1185">Reference proteome</keyword>
<dbReference type="InterPro" id="IPR052358">
    <property type="entry name" value="Aro_Compnd_Degr_Hydrolases"/>
</dbReference>
<dbReference type="AlphaFoldDB" id="A0A1W6YVZ4"/>
<protein>
    <recommendedName>
        <fullName evidence="1">Amidohydrolase-related domain-containing protein</fullName>
    </recommendedName>
</protein>
<dbReference type="Pfam" id="PF04909">
    <property type="entry name" value="Amidohydro_2"/>
    <property type="match status" value="1"/>
</dbReference>
<dbReference type="RefSeq" id="WP_086071446.1">
    <property type="nucleotide sequence ID" value="NZ_CP021109.1"/>
</dbReference>
<evidence type="ECO:0000259" key="1">
    <source>
        <dbReference type="Pfam" id="PF04909"/>
    </source>
</evidence>
<sequence>MPPRIPLAVDTHAHVFLRGLPMQDRRRYTPDHDATLDDYLGHLDRHGLTHGVLVQPSFLGTDNRFLLQALAQARGRLRGVVVIEPGISPEELRRLHQAGVRGIRLNLFGLPTPELAGAEWQSLLTALRALDWHVEVHAPAGRLRESLDVLIPSGCRVVVDHFGRPDGVEDAGFHYLLQQASSGRIWVKLSAAYRIWPQDGRDAQARQAATRLLAAYGPERLLWGSDWPHTENQYHADYASAWRGLAAWVEDDRARRIILADTPSALFGIEETSHD</sequence>
<reference evidence="2 3" key="1">
    <citation type="submission" date="2017-05" db="EMBL/GenBank/DDBJ databases">
        <title>Complete and WGS of Bordetella genogroups.</title>
        <authorList>
            <person name="Spilker T."/>
            <person name="LiPuma J."/>
        </authorList>
    </citation>
    <scope>NUCLEOTIDE SEQUENCE [LARGE SCALE GENOMIC DNA]</scope>
    <source>
        <strain evidence="2 3">AU17164</strain>
    </source>
</reference>
<dbReference type="Gene3D" id="3.20.20.140">
    <property type="entry name" value="Metal-dependent hydrolases"/>
    <property type="match status" value="1"/>
</dbReference>
<evidence type="ECO:0000313" key="3">
    <source>
        <dbReference type="Proteomes" id="UP000194139"/>
    </source>
</evidence>
<gene>
    <name evidence="2" type="ORF">CAL13_02855</name>
</gene>
<dbReference type="SUPFAM" id="SSF51556">
    <property type="entry name" value="Metallo-dependent hydrolases"/>
    <property type="match status" value="1"/>
</dbReference>
<dbReference type="InterPro" id="IPR006680">
    <property type="entry name" value="Amidohydro-rel"/>
</dbReference>
<dbReference type="GO" id="GO:0016787">
    <property type="term" value="F:hydrolase activity"/>
    <property type="evidence" value="ECO:0007669"/>
    <property type="project" value="InterPro"/>
</dbReference>
<dbReference type="Proteomes" id="UP000194139">
    <property type="component" value="Chromosome"/>
</dbReference>
<accession>A0A1W6YVZ4</accession>
<dbReference type="InterPro" id="IPR032466">
    <property type="entry name" value="Metal_Hydrolase"/>
</dbReference>
<dbReference type="PANTHER" id="PTHR35563:SF2">
    <property type="entry name" value="BARREL METAL-DEPENDENT HYDROLASE, PUTATIVE (AFU_ORTHOLOGUE AFUA_1G16240)-RELATED"/>
    <property type="match status" value="1"/>
</dbReference>
<name>A0A1W6YVZ4_9BORD</name>
<feature type="domain" description="Amidohydrolase-related" evidence="1">
    <location>
        <begin position="9"/>
        <end position="269"/>
    </location>
</feature>